<name>A0A4U9HLE6_9ENTR</name>
<feature type="domain" description="Pyrrolo-quinoline quinone repeat" evidence="1">
    <location>
        <begin position="9"/>
        <end position="66"/>
    </location>
</feature>
<sequence length="77" mass="8503">MSQLLRRFITDKTIVIAGSVTDNFSTRETSGVIRGFDVNTGKLLWAFDPGAKDPNSIPSDEHTFTFKLTELLGASRL</sequence>
<dbReference type="Proteomes" id="UP000310719">
    <property type="component" value="Chromosome"/>
</dbReference>
<gene>
    <name evidence="2" type="primary">gcd_5</name>
    <name evidence="2" type="ORF">NCTC13032_01201</name>
</gene>
<dbReference type="Pfam" id="PF01011">
    <property type="entry name" value="PQQ"/>
    <property type="match status" value="1"/>
</dbReference>
<evidence type="ECO:0000313" key="3">
    <source>
        <dbReference type="Proteomes" id="UP000310719"/>
    </source>
</evidence>
<dbReference type="EMBL" id="LR590464">
    <property type="protein sequence ID" value="VTP64136.1"/>
    <property type="molecule type" value="Genomic_DNA"/>
</dbReference>
<dbReference type="AlphaFoldDB" id="A0A4U9HLE6"/>
<reference evidence="2 3" key="1">
    <citation type="submission" date="2019-05" db="EMBL/GenBank/DDBJ databases">
        <authorList>
            <consortium name="Pathogen Informatics"/>
        </authorList>
    </citation>
    <scope>NUCLEOTIDE SEQUENCE [LARGE SCALE GENOMIC DNA]</scope>
    <source>
        <strain evidence="2 3">NCTC13032</strain>
    </source>
</reference>
<dbReference type="InterPro" id="IPR002372">
    <property type="entry name" value="PQQ_rpt_dom"/>
</dbReference>
<dbReference type="InterPro" id="IPR011047">
    <property type="entry name" value="Quinoprotein_ADH-like_sf"/>
</dbReference>
<protein>
    <submittedName>
        <fullName evidence="2">Quinoprotein glucose dehydrogenase</fullName>
        <ecNumber evidence="2">1.1.5.2</ecNumber>
    </submittedName>
</protein>
<dbReference type="SUPFAM" id="SSF50998">
    <property type="entry name" value="Quinoprotein alcohol dehydrogenase-like"/>
    <property type="match status" value="1"/>
</dbReference>
<proteinExistence type="predicted"/>
<dbReference type="GO" id="GO:0008876">
    <property type="term" value="F:quinoprotein glucose dehydrogenase activity"/>
    <property type="evidence" value="ECO:0007669"/>
    <property type="project" value="UniProtKB-EC"/>
</dbReference>
<evidence type="ECO:0000313" key="2">
    <source>
        <dbReference type="EMBL" id="VTP64136.1"/>
    </source>
</evidence>
<dbReference type="EC" id="1.1.5.2" evidence="2"/>
<evidence type="ECO:0000259" key="1">
    <source>
        <dbReference type="Pfam" id="PF01011"/>
    </source>
</evidence>
<organism evidence="2 3">
    <name type="scientific">Leclercia adecarboxylata</name>
    <dbReference type="NCBI Taxonomy" id="83655"/>
    <lineage>
        <taxon>Bacteria</taxon>
        <taxon>Pseudomonadati</taxon>
        <taxon>Pseudomonadota</taxon>
        <taxon>Gammaproteobacteria</taxon>
        <taxon>Enterobacterales</taxon>
        <taxon>Enterobacteriaceae</taxon>
        <taxon>Leclercia</taxon>
    </lineage>
</organism>
<keyword evidence="2" id="KW-0560">Oxidoreductase</keyword>
<accession>A0A4U9HLE6</accession>
<dbReference type="Gene3D" id="2.140.10.10">
    <property type="entry name" value="Quinoprotein alcohol dehydrogenase-like superfamily"/>
    <property type="match status" value="1"/>
</dbReference>